<sequence length="111" mass="12085">MTQANQMVNPIIQPDPVDTLCMAADSLDFICQSMATMEHASTAATRQGAQLLLGCVHQAIEFEVARADSGGSKLQFKLNDFETRLVEMANQLANCTRKSPRKSAVESTPIK</sequence>
<comment type="caution">
    <text evidence="1">The sequence shown here is derived from an EMBL/GenBank/DDBJ whole genome shotgun (WGS) entry which is preliminary data.</text>
</comment>
<dbReference type="AlphaFoldDB" id="A0AAW7XA90"/>
<evidence type="ECO:0000313" key="2">
    <source>
        <dbReference type="Proteomes" id="UP001169760"/>
    </source>
</evidence>
<protein>
    <submittedName>
        <fullName evidence="1">Uncharacterized protein</fullName>
    </submittedName>
</protein>
<name>A0AAW7XA90_9GAMM</name>
<evidence type="ECO:0000313" key="1">
    <source>
        <dbReference type="EMBL" id="MDO6423772.1"/>
    </source>
</evidence>
<dbReference type="RefSeq" id="WP_303493337.1">
    <property type="nucleotide sequence ID" value="NZ_JAUOPB010000011.1"/>
</dbReference>
<reference evidence="1" key="1">
    <citation type="submission" date="2023-07" db="EMBL/GenBank/DDBJ databases">
        <title>Genome content predicts the carbon catabolic preferences of heterotrophic bacteria.</title>
        <authorList>
            <person name="Gralka M."/>
        </authorList>
    </citation>
    <scope>NUCLEOTIDE SEQUENCE</scope>
    <source>
        <strain evidence="1">I3M17_2</strain>
    </source>
</reference>
<organism evidence="1 2">
    <name type="scientific">Saccharophagus degradans</name>
    <dbReference type="NCBI Taxonomy" id="86304"/>
    <lineage>
        <taxon>Bacteria</taxon>
        <taxon>Pseudomonadati</taxon>
        <taxon>Pseudomonadota</taxon>
        <taxon>Gammaproteobacteria</taxon>
        <taxon>Cellvibrionales</taxon>
        <taxon>Cellvibrionaceae</taxon>
        <taxon>Saccharophagus</taxon>
    </lineage>
</organism>
<accession>A0AAW7XA90</accession>
<proteinExistence type="predicted"/>
<gene>
    <name evidence="1" type="ORF">Q4521_14915</name>
</gene>
<dbReference type="Proteomes" id="UP001169760">
    <property type="component" value="Unassembled WGS sequence"/>
</dbReference>
<dbReference type="EMBL" id="JAUOPB010000011">
    <property type="protein sequence ID" value="MDO6423772.1"/>
    <property type="molecule type" value="Genomic_DNA"/>
</dbReference>